<dbReference type="InterPro" id="IPR001680">
    <property type="entry name" value="WD40_rpt"/>
</dbReference>
<gene>
    <name evidence="4" type="ORF">BCR41DRAFT_426749</name>
</gene>
<dbReference type="Pfam" id="PF00400">
    <property type="entry name" value="WD40"/>
    <property type="match status" value="1"/>
</dbReference>
<keyword evidence="5" id="KW-1185">Reference proteome</keyword>
<evidence type="ECO:0000256" key="1">
    <source>
        <dbReference type="ARBA" id="ARBA00022574"/>
    </source>
</evidence>
<dbReference type="STRING" id="64571.A0A1Y2G5Z9"/>
<dbReference type="AlphaFoldDB" id="A0A1Y2G5Z9"/>
<dbReference type="OrthoDB" id="427795at2759"/>
<keyword evidence="2" id="KW-0677">Repeat</keyword>
<proteinExistence type="predicted"/>
<dbReference type="InParanoid" id="A0A1Y2G5Z9"/>
<evidence type="ECO:0000256" key="2">
    <source>
        <dbReference type="ARBA" id="ARBA00022737"/>
    </source>
</evidence>
<accession>A0A1Y2G5Z9</accession>
<dbReference type="InterPro" id="IPR015943">
    <property type="entry name" value="WD40/YVTN_repeat-like_dom_sf"/>
</dbReference>
<evidence type="ECO:0000313" key="4">
    <source>
        <dbReference type="EMBL" id="ORY96093.1"/>
    </source>
</evidence>
<dbReference type="SUPFAM" id="SSF50978">
    <property type="entry name" value="WD40 repeat-like"/>
    <property type="match status" value="1"/>
</dbReference>
<dbReference type="SMART" id="SM00320">
    <property type="entry name" value="WD40"/>
    <property type="match status" value="3"/>
</dbReference>
<dbReference type="GeneID" id="33572609"/>
<organism evidence="4 5">
    <name type="scientific">Lobosporangium transversale</name>
    <dbReference type="NCBI Taxonomy" id="64571"/>
    <lineage>
        <taxon>Eukaryota</taxon>
        <taxon>Fungi</taxon>
        <taxon>Fungi incertae sedis</taxon>
        <taxon>Mucoromycota</taxon>
        <taxon>Mortierellomycotina</taxon>
        <taxon>Mortierellomycetes</taxon>
        <taxon>Mortierellales</taxon>
        <taxon>Mortierellaceae</taxon>
        <taxon>Lobosporangium</taxon>
    </lineage>
</organism>
<dbReference type="EMBL" id="MCFF01000077">
    <property type="protein sequence ID" value="ORY96093.1"/>
    <property type="molecule type" value="Genomic_DNA"/>
</dbReference>
<dbReference type="PROSITE" id="PS50082">
    <property type="entry name" value="WD_REPEATS_2"/>
    <property type="match status" value="1"/>
</dbReference>
<dbReference type="PANTHER" id="PTHR10971">
    <property type="entry name" value="MRNA EXPORT FACTOR AND BUB3"/>
    <property type="match status" value="1"/>
</dbReference>
<dbReference type="Gene3D" id="2.130.10.10">
    <property type="entry name" value="YVTN repeat-like/Quinoprotein amine dehydrogenase"/>
    <property type="match status" value="1"/>
</dbReference>
<keyword evidence="1 3" id="KW-0853">WD repeat</keyword>
<name>A0A1Y2G5Z9_9FUNG</name>
<sequence length="372" mass="40512">MSTCTASVSLISQKSISFTAFQALWIPGTNRICSLGSNDTGFGVIQVHALTTNPLSSPKVSSTATTATAKTSDHVIPTLLLHSETEKRVQFKSGTFRASARSSSLPNLITGDFEGHVGLWDLSRTEVPLNTFKAHEDVINCMDGTGSQTGRPEYVTGCRDGSVKLWDMRQNHKETKEVLPISNMSRTKGQKEADAWSVALGATGMDSDDLLIAIGYDNGDVRMVDIRMYRPIFERNIGHGVCSVEFDKRQGKPSILTATTLDGTLHTFTLAVEQTTETADVKDNVIQVQSGEDSTLWQVRHIPQRPDILTVTDGGGKIHMYKHGEKATKATSLGSQKMSTQGILSLEFNENLEGMFVGSDLDNNLQVGMIQL</sequence>
<comment type="caution">
    <text evidence="4">The sequence shown here is derived from an EMBL/GenBank/DDBJ whole genome shotgun (WGS) entry which is preliminary data.</text>
</comment>
<protein>
    <submittedName>
        <fullName evidence="4">WD40-repeat-containing domain protein</fullName>
    </submittedName>
</protein>
<evidence type="ECO:0000256" key="3">
    <source>
        <dbReference type="PROSITE-ProRule" id="PRU00221"/>
    </source>
</evidence>
<dbReference type="RefSeq" id="XP_021875512.1">
    <property type="nucleotide sequence ID" value="XM_022030768.1"/>
</dbReference>
<dbReference type="Proteomes" id="UP000193648">
    <property type="component" value="Unassembled WGS sequence"/>
</dbReference>
<feature type="repeat" description="WD" evidence="3">
    <location>
        <begin position="132"/>
        <end position="176"/>
    </location>
</feature>
<dbReference type="InterPro" id="IPR036322">
    <property type="entry name" value="WD40_repeat_dom_sf"/>
</dbReference>
<reference evidence="4 5" key="1">
    <citation type="submission" date="2016-07" db="EMBL/GenBank/DDBJ databases">
        <title>Pervasive Adenine N6-methylation of Active Genes in Fungi.</title>
        <authorList>
            <consortium name="DOE Joint Genome Institute"/>
            <person name="Mondo S.J."/>
            <person name="Dannebaum R.O."/>
            <person name="Kuo R.C."/>
            <person name="Labutti K."/>
            <person name="Haridas S."/>
            <person name="Kuo A."/>
            <person name="Salamov A."/>
            <person name="Ahrendt S.R."/>
            <person name="Lipzen A."/>
            <person name="Sullivan W."/>
            <person name="Andreopoulos W.B."/>
            <person name="Clum A."/>
            <person name="Lindquist E."/>
            <person name="Daum C."/>
            <person name="Ramamoorthy G.K."/>
            <person name="Gryganskyi A."/>
            <person name="Culley D."/>
            <person name="Magnuson J.K."/>
            <person name="James T.Y."/>
            <person name="O'Malley M.A."/>
            <person name="Stajich J.E."/>
            <person name="Spatafora J.W."/>
            <person name="Visel A."/>
            <person name="Grigoriev I.V."/>
        </authorList>
    </citation>
    <scope>NUCLEOTIDE SEQUENCE [LARGE SCALE GENOMIC DNA]</scope>
    <source>
        <strain evidence="4 5">NRRL 3116</strain>
    </source>
</reference>
<evidence type="ECO:0000313" key="5">
    <source>
        <dbReference type="Proteomes" id="UP000193648"/>
    </source>
</evidence>